<dbReference type="Pfam" id="PF00297">
    <property type="entry name" value="Ribosomal_L3"/>
    <property type="match status" value="1"/>
</dbReference>
<dbReference type="InterPro" id="IPR000597">
    <property type="entry name" value="Ribosomal_uL3"/>
</dbReference>
<dbReference type="GO" id="GO:0005762">
    <property type="term" value="C:mitochondrial large ribosomal subunit"/>
    <property type="evidence" value="ECO:0007669"/>
    <property type="project" value="TreeGrafter"/>
</dbReference>
<name>I4YE84_WALMC</name>
<gene>
    <name evidence="10" type="ORF">WALSEDRAFT_50835</name>
</gene>
<dbReference type="NCBIfam" id="TIGR03625">
    <property type="entry name" value="L3_bact"/>
    <property type="match status" value="1"/>
</dbReference>
<dbReference type="AlphaFoldDB" id="I4YE84"/>
<evidence type="ECO:0000256" key="7">
    <source>
        <dbReference type="ARBA" id="ARBA00035209"/>
    </source>
</evidence>
<dbReference type="Proteomes" id="UP000005242">
    <property type="component" value="Unassembled WGS sequence"/>
</dbReference>
<dbReference type="FunCoup" id="I4YE84">
    <property type="interactions" value="349"/>
</dbReference>
<reference evidence="10 11" key="1">
    <citation type="journal article" date="2012" name="Fungal Genet. Biol.">
        <title>The genome of the xerotolerant mold Wallemia sebi reveals adaptations to osmotic stress and suggests cryptic sexual reproduction.</title>
        <authorList>
            <person name="Padamsee M."/>
            <person name="Kumar T.K.A."/>
            <person name="Riley R."/>
            <person name="Binder M."/>
            <person name="Boyd A."/>
            <person name="Calvo A.M."/>
            <person name="Furukawa K."/>
            <person name="Hesse C."/>
            <person name="Hohmann S."/>
            <person name="James T.Y."/>
            <person name="LaButti K."/>
            <person name="Lapidus A."/>
            <person name="Lindquist E."/>
            <person name="Lucas S."/>
            <person name="Miller K."/>
            <person name="Shantappa S."/>
            <person name="Grigoriev I.V."/>
            <person name="Hibbett D.S."/>
            <person name="McLaughlin D.J."/>
            <person name="Spatafora J.W."/>
            <person name="Aime M.C."/>
        </authorList>
    </citation>
    <scope>NUCLEOTIDE SEQUENCE [LARGE SCALE GENOMIC DNA]</scope>
    <source>
        <strain evidence="11">ATCC MYA-4683 / CBS 633.66</strain>
    </source>
</reference>
<evidence type="ECO:0000256" key="2">
    <source>
        <dbReference type="ARBA" id="ARBA00006540"/>
    </source>
</evidence>
<protein>
    <recommendedName>
        <fullName evidence="7">Large ribosomal subunit protein uL3m</fullName>
    </recommendedName>
</protein>
<feature type="region of interest" description="Disordered" evidence="9">
    <location>
        <begin position="118"/>
        <end position="139"/>
    </location>
</feature>
<evidence type="ECO:0000256" key="5">
    <source>
        <dbReference type="ARBA" id="ARBA00023128"/>
    </source>
</evidence>
<evidence type="ECO:0000256" key="9">
    <source>
        <dbReference type="SAM" id="MobiDB-lite"/>
    </source>
</evidence>
<evidence type="ECO:0000313" key="11">
    <source>
        <dbReference type="Proteomes" id="UP000005242"/>
    </source>
</evidence>
<dbReference type="SUPFAM" id="SSF50447">
    <property type="entry name" value="Translation proteins"/>
    <property type="match status" value="1"/>
</dbReference>
<dbReference type="OMA" id="RIREPNT"/>
<dbReference type="InterPro" id="IPR009000">
    <property type="entry name" value="Transl_B-barrel_sf"/>
</dbReference>
<dbReference type="InterPro" id="IPR019926">
    <property type="entry name" value="Ribosomal_uL3_CS"/>
</dbReference>
<dbReference type="OrthoDB" id="274683at2759"/>
<evidence type="ECO:0000313" key="10">
    <source>
        <dbReference type="EMBL" id="EIM22276.1"/>
    </source>
</evidence>
<evidence type="ECO:0000256" key="8">
    <source>
        <dbReference type="RuleBase" id="RU003905"/>
    </source>
</evidence>
<evidence type="ECO:0000256" key="1">
    <source>
        <dbReference type="ARBA" id="ARBA00004173"/>
    </source>
</evidence>
<sequence>MWSVGSKRTGLIGVKRGMSFIYNELNQKVPVTLIEIEKNRVNQLKKPSSTNEHHFVQLQSRNQLKEFPVTENGIIPINTELNVSHFIPGQFVDIQGTSNGKGFAGVMKRWNFKGLRASHGTSISHRSQGSTGQNQDPGRVFPGKKMAGRMGGETTTVQNLKVIRIDTINNLLLVKGAIPGRDNNLVYIKDAVKKMLIDTKNKARKFGYTAQQALPYGVDDLPMPTISQEMAKSLPAVLQAPAKPQKD</sequence>
<dbReference type="PROSITE" id="PS00474">
    <property type="entry name" value="RIBOSOMAL_L3"/>
    <property type="match status" value="1"/>
</dbReference>
<evidence type="ECO:0000256" key="4">
    <source>
        <dbReference type="ARBA" id="ARBA00022980"/>
    </source>
</evidence>
<dbReference type="PANTHER" id="PTHR11229:SF8">
    <property type="entry name" value="LARGE RIBOSOMAL SUBUNIT PROTEIN UL3M"/>
    <property type="match status" value="1"/>
</dbReference>
<comment type="subcellular location">
    <subcellularLocation>
        <location evidence="1">Mitochondrion</location>
    </subcellularLocation>
</comment>
<dbReference type="STRING" id="671144.I4YE84"/>
<dbReference type="Gene3D" id="2.40.30.10">
    <property type="entry name" value="Translation factors"/>
    <property type="match status" value="2"/>
</dbReference>
<feature type="compositionally biased region" description="Polar residues" evidence="9">
    <location>
        <begin position="119"/>
        <end position="136"/>
    </location>
</feature>
<evidence type="ECO:0000256" key="6">
    <source>
        <dbReference type="ARBA" id="ARBA00023274"/>
    </source>
</evidence>
<dbReference type="KEGG" id="wse:WALSEDRAFT_50835"/>
<dbReference type="eggNOG" id="KOG3141">
    <property type="taxonomic scope" value="Eukaryota"/>
</dbReference>
<dbReference type="GeneID" id="18472537"/>
<accession>I4YE84</accession>
<keyword evidence="5" id="KW-0496">Mitochondrion</keyword>
<keyword evidence="11" id="KW-1185">Reference proteome</keyword>
<evidence type="ECO:0000256" key="3">
    <source>
        <dbReference type="ARBA" id="ARBA00022946"/>
    </source>
</evidence>
<dbReference type="FunFam" id="2.40.30.10:FF:000004">
    <property type="entry name" value="50S ribosomal protein L3"/>
    <property type="match status" value="1"/>
</dbReference>
<keyword evidence="6 8" id="KW-0687">Ribonucleoprotein</keyword>
<dbReference type="RefSeq" id="XP_006957538.1">
    <property type="nucleotide sequence ID" value="XM_006957476.1"/>
</dbReference>
<dbReference type="EMBL" id="JH668228">
    <property type="protein sequence ID" value="EIM22276.1"/>
    <property type="molecule type" value="Genomic_DNA"/>
</dbReference>
<comment type="similarity">
    <text evidence="2 8">Belongs to the universal ribosomal protein uL3 family.</text>
</comment>
<keyword evidence="4 8" id="KW-0689">Ribosomal protein</keyword>
<proteinExistence type="inferred from homology"/>
<dbReference type="PANTHER" id="PTHR11229">
    <property type="entry name" value="50S RIBOSOMAL PROTEIN L3"/>
    <property type="match status" value="1"/>
</dbReference>
<dbReference type="GO" id="GO:0003735">
    <property type="term" value="F:structural constituent of ribosome"/>
    <property type="evidence" value="ECO:0007669"/>
    <property type="project" value="InterPro"/>
</dbReference>
<dbReference type="InParanoid" id="I4YE84"/>
<organism evidence="10 11">
    <name type="scientific">Wallemia mellicola (strain ATCC MYA-4683 / CBS 633.66)</name>
    <name type="common">Wallemia sebi (CBS 633.66)</name>
    <dbReference type="NCBI Taxonomy" id="671144"/>
    <lineage>
        <taxon>Eukaryota</taxon>
        <taxon>Fungi</taxon>
        <taxon>Dikarya</taxon>
        <taxon>Basidiomycota</taxon>
        <taxon>Wallemiomycotina</taxon>
        <taxon>Wallemiomycetes</taxon>
        <taxon>Wallemiales</taxon>
        <taxon>Wallemiaceae</taxon>
        <taxon>Wallemia</taxon>
    </lineage>
</organism>
<keyword evidence="3" id="KW-0809">Transit peptide</keyword>
<dbReference type="InterPro" id="IPR019927">
    <property type="entry name" value="Ribosomal_uL3_bac/org-type"/>
</dbReference>
<dbReference type="GO" id="GO:0006412">
    <property type="term" value="P:translation"/>
    <property type="evidence" value="ECO:0007669"/>
    <property type="project" value="InterPro"/>
</dbReference>
<dbReference type="HOGENOM" id="CLU_044142_3_1_1"/>